<feature type="compositionally biased region" description="Polar residues" evidence="1">
    <location>
        <begin position="272"/>
        <end position="284"/>
    </location>
</feature>
<feature type="compositionally biased region" description="Low complexity" evidence="1">
    <location>
        <begin position="28"/>
        <end position="41"/>
    </location>
</feature>
<evidence type="ECO:0000256" key="1">
    <source>
        <dbReference type="SAM" id="MobiDB-lite"/>
    </source>
</evidence>
<evidence type="ECO:0000313" key="3">
    <source>
        <dbReference type="EMBL" id="TKR81859.1"/>
    </source>
</evidence>
<feature type="region of interest" description="Disordered" evidence="1">
    <location>
        <begin position="1"/>
        <end position="41"/>
    </location>
</feature>
<keyword evidence="2" id="KW-0812">Transmembrane</keyword>
<comment type="caution">
    <text evidence="3">The sequence shown here is derived from an EMBL/GenBank/DDBJ whole genome shotgun (WGS) entry which is preliminary data.</text>
</comment>
<feature type="region of interest" description="Disordered" evidence="1">
    <location>
        <begin position="271"/>
        <end position="296"/>
    </location>
</feature>
<dbReference type="Proteomes" id="UP000298663">
    <property type="component" value="Unassembled WGS sequence"/>
</dbReference>
<evidence type="ECO:0000256" key="2">
    <source>
        <dbReference type="SAM" id="Phobius"/>
    </source>
</evidence>
<gene>
    <name evidence="3" type="ORF">L596_015664</name>
</gene>
<dbReference type="AlphaFoldDB" id="A0A4U5NFM3"/>
<protein>
    <submittedName>
        <fullName evidence="3">Uncharacterized protein</fullName>
    </submittedName>
</protein>
<feature type="region of interest" description="Disordered" evidence="1">
    <location>
        <begin position="206"/>
        <end position="229"/>
    </location>
</feature>
<sequence length="320" mass="35895">MPNRGDLRPNTDNSVVDGPRKRRRSVMSASPEPSCSGSSSGCSIFSCSERFIRQSTIDTIGSVGSDTLEERIASFLRQPDEMDPLDGFYRVLLVLALFLSLIFSALSSWILFAAALDMTGLSHSMLAVVDPYGSLDFGRRPHHARPVLPRKLVVEEKREESSLEIPTNEVIESLPDFPMMPPELQNVDRSRSFNVFDGSIPLNSRLPEIDGDSNRGHLRSGNSKEKHENSWRVADQLSFSSSEFQNGFNQYRPSLSHDVFDPVNPPIPWFPTQGSVHFGSSSGTAGKDSSGPQNVDRLPRVRYLKHWENNHYDRFQARKE</sequence>
<dbReference type="EMBL" id="AZBU02000004">
    <property type="protein sequence ID" value="TKR81859.1"/>
    <property type="molecule type" value="Genomic_DNA"/>
</dbReference>
<keyword evidence="4" id="KW-1185">Reference proteome</keyword>
<reference evidence="3 4" key="2">
    <citation type="journal article" date="2019" name="G3 (Bethesda)">
        <title>Hybrid Assembly of the Genome of the Entomopathogenic Nematode Steinernema carpocapsae Identifies the X-Chromosome.</title>
        <authorList>
            <person name="Serra L."/>
            <person name="Macchietto M."/>
            <person name="Macias-Munoz A."/>
            <person name="McGill C.J."/>
            <person name="Rodriguez I.M."/>
            <person name="Rodriguez B."/>
            <person name="Murad R."/>
            <person name="Mortazavi A."/>
        </authorList>
    </citation>
    <scope>NUCLEOTIDE SEQUENCE [LARGE SCALE GENOMIC DNA]</scope>
    <source>
        <strain evidence="3 4">ALL</strain>
    </source>
</reference>
<proteinExistence type="predicted"/>
<keyword evidence="2" id="KW-1133">Transmembrane helix</keyword>
<dbReference type="OrthoDB" id="10616257at2759"/>
<reference evidence="3 4" key="1">
    <citation type="journal article" date="2015" name="Genome Biol.">
        <title>Comparative genomics of Steinernema reveals deeply conserved gene regulatory networks.</title>
        <authorList>
            <person name="Dillman A.R."/>
            <person name="Macchietto M."/>
            <person name="Porter C.F."/>
            <person name="Rogers A."/>
            <person name="Williams B."/>
            <person name="Antoshechkin I."/>
            <person name="Lee M.M."/>
            <person name="Goodwin Z."/>
            <person name="Lu X."/>
            <person name="Lewis E.E."/>
            <person name="Goodrich-Blair H."/>
            <person name="Stock S.P."/>
            <person name="Adams B.J."/>
            <person name="Sternberg P.W."/>
            <person name="Mortazavi A."/>
        </authorList>
    </citation>
    <scope>NUCLEOTIDE SEQUENCE [LARGE SCALE GENOMIC DNA]</scope>
    <source>
        <strain evidence="3 4">ALL</strain>
    </source>
</reference>
<evidence type="ECO:0000313" key="4">
    <source>
        <dbReference type="Proteomes" id="UP000298663"/>
    </source>
</evidence>
<organism evidence="3 4">
    <name type="scientific">Steinernema carpocapsae</name>
    <name type="common">Entomopathogenic nematode</name>
    <dbReference type="NCBI Taxonomy" id="34508"/>
    <lineage>
        <taxon>Eukaryota</taxon>
        <taxon>Metazoa</taxon>
        <taxon>Ecdysozoa</taxon>
        <taxon>Nematoda</taxon>
        <taxon>Chromadorea</taxon>
        <taxon>Rhabditida</taxon>
        <taxon>Tylenchina</taxon>
        <taxon>Panagrolaimomorpha</taxon>
        <taxon>Strongyloidoidea</taxon>
        <taxon>Steinernematidae</taxon>
        <taxon>Steinernema</taxon>
    </lineage>
</organism>
<name>A0A4U5NFM3_STECR</name>
<keyword evidence="2" id="KW-0472">Membrane</keyword>
<accession>A0A4U5NFM3</accession>
<feature type="transmembrane region" description="Helical" evidence="2">
    <location>
        <begin position="88"/>
        <end position="116"/>
    </location>
</feature>